<proteinExistence type="inferred from homology"/>
<dbReference type="Gene3D" id="3.50.50.60">
    <property type="entry name" value="FAD/NAD(P)-binding domain"/>
    <property type="match status" value="2"/>
</dbReference>
<reference evidence="10 11" key="1">
    <citation type="journal article" date="2015" name="Genome Announc.">
        <title>Expanding the biotechnology potential of lactobacilli through comparative genomics of 213 strains and associated genera.</title>
        <authorList>
            <person name="Sun Z."/>
            <person name="Harris H.M."/>
            <person name="McCann A."/>
            <person name="Guo C."/>
            <person name="Argimon S."/>
            <person name="Zhang W."/>
            <person name="Yang X."/>
            <person name="Jeffery I.B."/>
            <person name="Cooney J.C."/>
            <person name="Kagawa T.F."/>
            <person name="Liu W."/>
            <person name="Song Y."/>
            <person name="Salvetti E."/>
            <person name="Wrobel A."/>
            <person name="Rasinkangas P."/>
            <person name="Parkhill J."/>
            <person name="Rea M.C."/>
            <person name="O'Sullivan O."/>
            <person name="Ritari J."/>
            <person name="Douillard F.P."/>
            <person name="Paul Ross R."/>
            <person name="Yang R."/>
            <person name="Briner A.E."/>
            <person name="Felis G.E."/>
            <person name="de Vos W.M."/>
            <person name="Barrangou R."/>
            <person name="Klaenhammer T.R."/>
            <person name="Caufield P.W."/>
            <person name="Cui Y."/>
            <person name="Zhang H."/>
            <person name="O'Toole P.W."/>
        </authorList>
    </citation>
    <scope>NUCLEOTIDE SEQUENCE [LARGE SCALE GENOMIC DNA]</scope>
    <source>
        <strain evidence="10 11">DSM 22697</strain>
    </source>
</reference>
<keyword evidence="4" id="KW-0274">FAD</keyword>
<dbReference type="SUPFAM" id="SSF55424">
    <property type="entry name" value="FAD/NAD-linked reductases, dimerisation (C-terminal) domain"/>
    <property type="match status" value="1"/>
</dbReference>
<evidence type="ECO:0000313" key="11">
    <source>
        <dbReference type="Proteomes" id="UP000050865"/>
    </source>
</evidence>
<dbReference type="Proteomes" id="UP000050865">
    <property type="component" value="Unassembled WGS sequence"/>
</dbReference>
<evidence type="ECO:0000256" key="7">
    <source>
        <dbReference type="ARBA" id="ARBA00023284"/>
    </source>
</evidence>
<dbReference type="Pfam" id="PF02852">
    <property type="entry name" value="Pyr_redox_dim"/>
    <property type="match status" value="1"/>
</dbReference>
<evidence type="ECO:0000256" key="1">
    <source>
        <dbReference type="ARBA" id="ARBA00001974"/>
    </source>
</evidence>
<name>A0A0R2FL12_9LACO</name>
<feature type="domain" description="Pyridine nucleotide-disulphide oxidoreductase dimerisation" evidence="8">
    <location>
        <begin position="348"/>
        <end position="431"/>
    </location>
</feature>
<comment type="similarity">
    <text evidence="2">Belongs to the class-III pyridine nucleotide-disulfide oxidoreductase family.</text>
</comment>
<keyword evidence="11" id="KW-1185">Reference proteome</keyword>
<dbReference type="PANTHER" id="PTHR43429:SF1">
    <property type="entry name" value="NAD(P)H SULFUR OXIDOREDUCTASE (COA-DEPENDENT)"/>
    <property type="match status" value="1"/>
</dbReference>
<dbReference type="EMBL" id="AYZJ01000003">
    <property type="protein sequence ID" value="KRN25863.1"/>
    <property type="molecule type" value="Genomic_DNA"/>
</dbReference>
<evidence type="ECO:0000256" key="2">
    <source>
        <dbReference type="ARBA" id="ARBA00009130"/>
    </source>
</evidence>
<organism evidence="10 11">
    <name type="scientific">Lacticaseibacillus camelliae DSM 22697 = JCM 13995</name>
    <dbReference type="NCBI Taxonomy" id="1423730"/>
    <lineage>
        <taxon>Bacteria</taxon>
        <taxon>Bacillati</taxon>
        <taxon>Bacillota</taxon>
        <taxon>Bacilli</taxon>
        <taxon>Lactobacillales</taxon>
        <taxon>Lactobacillaceae</taxon>
        <taxon>Lacticaseibacillus</taxon>
    </lineage>
</organism>
<dbReference type="InterPro" id="IPR023753">
    <property type="entry name" value="FAD/NAD-binding_dom"/>
</dbReference>
<evidence type="ECO:0000259" key="8">
    <source>
        <dbReference type="Pfam" id="PF02852"/>
    </source>
</evidence>
<dbReference type="InterPro" id="IPR004099">
    <property type="entry name" value="Pyr_nucl-diS_OxRdtase_dimer"/>
</dbReference>
<comment type="caution">
    <text evidence="10">The sequence shown here is derived from an EMBL/GenBank/DDBJ whole genome shotgun (WGS) entry which is preliminary data.</text>
</comment>
<evidence type="ECO:0000256" key="5">
    <source>
        <dbReference type="ARBA" id="ARBA00023002"/>
    </source>
</evidence>
<dbReference type="PRINTS" id="PR00368">
    <property type="entry name" value="FADPNR"/>
</dbReference>
<evidence type="ECO:0000256" key="3">
    <source>
        <dbReference type="ARBA" id="ARBA00022630"/>
    </source>
</evidence>
<dbReference type="Gene3D" id="3.30.390.30">
    <property type="match status" value="1"/>
</dbReference>
<evidence type="ECO:0000256" key="4">
    <source>
        <dbReference type="ARBA" id="ARBA00022827"/>
    </source>
</evidence>
<dbReference type="InterPro" id="IPR016156">
    <property type="entry name" value="FAD/NAD-linked_Rdtase_dimer_sf"/>
</dbReference>
<keyword evidence="6" id="KW-0558">Oxidation</keyword>
<dbReference type="InterPro" id="IPR036188">
    <property type="entry name" value="FAD/NAD-bd_sf"/>
</dbReference>
<evidence type="ECO:0000256" key="6">
    <source>
        <dbReference type="ARBA" id="ARBA00023097"/>
    </source>
</evidence>
<evidence type="ECO:0000259" key="9">
    <source>
        <dbReference type="Pfam" id="PF07992"/>
    </source>
</evidence>
<accession>A0A0R2FL12</accession>
<dbReference type="STRING" id="1423730.FC75_GL002219"/>
<dbReference type="PATRIC" id="fig|1423730.4.peg.2307"/>
<dbReference type="SUPFAM" id="SSF51905">
    <property type="entry name" value="FAD/NAD(P)-binding domain"/>
    <property type="match status" value="1"/>
</dbReference>
<keyword evidence="5" id="KW-0560">Oxidoreductase</keyword>
<gene>
    <name evidence="10" type="ORF">FC75_GL002219</name>
</gene>
<comment type="cofactor">
    <cofactor evidence="1">
        <name>FAD</name>
        <dbReference type="ChEBI" id="CHEBI:57692"/>
    </cofactor>
</comment>
<dbReference type="PRINTS" id="PR00411">
    <property type="entry name" value="PNDRDTASEI"/>
</dbReference>
<dbReference type="GO" id="GO:0016491">
    <property type="term" value="F:oxidoreductase activity"/>
    <property type="evidence" value="ECO:0007669"/>
    <property type="project" value="UniProtKB-KW"/>
</dbReference>
<dbReference type="Pfam" id="PF07992">
    <property type="entry name" value="Pyr_redox_2"/>
    <property type="match status" value="1"/>
</dbReference>
<dbReference type="AlphaFoldDB" id="A0A0R2FL12"/>
<sequence length="463" mass="50743">MKGNETWQGGNAVMRIAIVGCTHAGTAAVTQIAAAHPEATVDVYERRSDISFLSCGIALYLEGTVTAPEQLFYASKESLEALGPNIHIHLQHDVLSVDRKRHTLAIQDMVDHHKFTASYDKLIVSTGSYPVIPPIQGVSVPRVLMCKNYDDALAIKQTAEGADRIAIIGGGYIGVELAEAYSRTGHDILFINGVHHLLSHYVDAPLAKEVEAELAAHGVDSHLQEVALKFDSDDQHVYITTDKGEWQADLAVVCVGFQPMTELVDGQVKMNADGSIHVNDYMQTSSPDIYAAGDTVAVHYNPTHKDAYAPLATNAVRQGKLAGINVFGNKTRYMGTQATSALRLYDKTLACTGLTLSRAQKAGFDAAAVDLVDNYRPEFMPTTARVSLRLVYDRSNRRILGGQLFSQYDIAQSANLLSVMIQNRNTIDDLAYVDMLFNPYYDRPWNYLNLLGQKAVEQADATH</sequence>
<feature type="domain" description="FAD/NAD(P)-binding" evidence="9">
    <location>
        <begin position="14"/>
        <end position="319"/>
    </location>
</feature>
<dbReference type="InterPro" id="IPR050260">
    <property type="entry name" value="FAD-bd_OxRdtase"/>
</dbReference>
<evidence type="ECO:0000313" key="10">
    <source>
        <dbReference type="EMBL" id="KRN25863.1"/>
    </source>
</evidence>
<keyword evidence="7" id="KW-0676">Redox-active center</keyword>
<keyword evidence="3" id="KW-0285">Flavoprotein</keyword>
<dbReference type="PANTHER" id="PTHR43429">
    <property type="entry name" value="PYRIDINE NUCLEOTIDE-DISULFIDE OXIDOREDUCTASE DOMAIN-CONTAINING"/>
    <property type="match status" value="1"/>
</dbReference>
<protein>
    <submittedName>
        <fullName evidence="10">Putative NAD(FAD)-dependent dehydrogenase</fullName>
    </submittedName>
</protein>